<evidence type="ECO:0000313" key="2">
    <source>
        <dbReference type="Proteomes" id="UP000821845"/>
    </source>
</evidence>
<accession>A0ACB7S3S4</accession>
<keyword evidence="2" id="KW-1185">Reference proteome</keyword>
<protein>
    <submittedName>
        <fullName evidence="1">Uncharacterized protein</fullName>
    </submittedName>
</protein>
<dbReference type="EMBL" id="CM023486">
    <property type="protein sequence ID" value="KAH6928544.1"/>
    <property type="molecule type" value="Genomic_DNA"/>
</dbReference>
<gene>
    <name evidence="1" type="ORF">HPB50_016881</name>
</gene>
<comment type="caution">
    <text evidence="1">The sequence shown here is derived from an EMBL/GenBank/DDBJ whole genome shotgun (WGS) entry which is preliminary data.</text>
</comment>
<sequence>MLVVLVASLLGPPAAASSHYELPWSRVAPGVSAEGCDSAPGSADRLYWLRNGQRLPSPTPDRFWEPGAYLCVREGNRTASLQRALLVSEEDHLCTAGLPDEDRSRRRRVADGVRARDAPWVAQLLVSGRFVCGCTLIAQRWALTAAHCLPERADAQLAVLLGATRQSGPRISVLRALPHPDYVRGSPSREHDVAVLLLDRHSERLTVACLPPAEGYLERFSQGVLFGWGRVGPRGGPALKLQEASLPITSRERCEAAVEHVAPTAFCAGFGEAYRADACEGDSGGPLVGFVDGRPVLLGVVSWGHACARPFTFGVYTRVDSYLAWIRSQVTFEGRVAVPK</sequence>
<name>A0ACB7S3S4_HYAAI</name>
<evidence type="ECO:0000313" key="1">
    <source>
        <dbReference type="EMBL" id="KAH6928544.1"/>
    </source>
</evidence>
<dbReference type="Proteomes" id="UP000821845">
    <property type="component" value="Chromosome 6"/>
</dbReference>
<proteinExistence type="predicted"/>
<reference evidence="1" key="1">
    <citation type="submission" date="2020-05" db="EMBL/GenBank/DDBJ databases">
        <title>Large-scale comparative analyses of tick genomes elucidate their genetic diversity and vector capacities.</title>
        <authorList>
            <person name="Jia N."/>
            <person name="Wang J."/>
            <person name="Shi W."/>
            <person name="Du L."/>
            <person name="Sun Y."/>
            <person name="Zhan W."/>
            <person name="Jiang J."/>
            <person name="Wang Q."/>
            <person name="Zhang B."/>
            <person name="Ji P."/>
            <person name="Sakyi L.B."/>
            <person name="Cui X."/>
            <person name="Yuan T."/>
            <person name="Jiang B."/>
            <person name="Yang W."/>
            <person name="Lam T.T.-Y."/>
            <person name="Chang Q."/>
            <person name="Ding S."/>
            <person name="Wang X."/>
            <person name="Zhu J."/>
            <person name="Ruan X."/>
            <person name="Zhao L."/>
            <person name="Wei J."/>
            <person name="Que T."/>
            <person name="Du C."/>
            <person name="Cheng J."/>
            <person name="Dai P."/>
            <person name="Han X."/>
            <person name="Huang E."/>
            <person name="Gao Y."/>
            <person name="Liu J."/>
            <person name="Shao H."/>
            <person name="Ye R."/>
            <person name="Li L."/>
            <person name="Wei W."/>
            <person name="Wang X."/>
            <person name="Wang C."/>
            <person name="Yang T."/>
            <person name="Huo Q."/>
            <person name="Li W."/>
            <person name="Guo W."/>
            <person name="Chen H."/>
            <person name="Zhou L."/>
            <person name="Ni X."/>
            <person name="Tian J."/>
            <person name="Zhou Y."/>
            <person name="Sheng Y."/>
            <person name="Liu T."/>
            <person name="Pan Y."/>
            <person name="Xia L."/>
            <person name="Li J."/>
            <person name="Zhao F."/>
            <person name="Cao W."/>
        </authorList>
    </citation>
    <scope>NUCLEOTIDE SEQUENCE</scope>
    <source>
        <strain evidence="1">Hyas-2018</strain>
    </source>
</reference>
<organism evidence="1 2">
    <name type="scientific">Hyalomma asiaticum</name>
    <name type="common">Tick</name>
    <dbReference type="NCBI Taxonomy" id="266040"/>
    <lineage>
        <taxon>Eukaryota</taxon>
        <taxon>Metazoa</taxon>
        <taxon>Ecdysozoa</taxon>
        <taxon>Arthropoda</taxon>
        <taxon>Chelicerata</taxon>
        <taxon>Arachnida</taxon>
        <taxon>Acari</taxon>
        <taxon>Parasitiformes</taxon>
        <taxon>Ixodida</taxon>
        <taxon>Ixodoidea</taxon>
        <taxon>Ixodidae</taxon>
        <taxon>Hyalomminae</taxon>
        <taxon>Hyalomma</taxon>
    </lineage>
</organism>